<proteinExistence type="predicted"/>
<dbReference type="InterPro" id="IPR021120">
    <property type="entry name" value="KduI/IolB_isomerase"/>
</dbReference>
<sequence length="97" mass="11090">MYEKLGELKQGYTTITDMVNKHPNMLQDIGIFNLVEGEAEVLLDSGKETAILLLEGAVRLEWNGNFQKVKRDNLFEEDPWCLHIPKGVEPYPLFAII</sequence>
<gene>
    <name evidence="1" type="ORF">J2S10_003454</name>
</gene>
<organism evidence="1 2">
    <name type="scientific">Neobacillus ginsengisoli</name>
    <dbReference type="NCBI Taxonomy" id="904295"/>
    <lineage>
        <taxon>Bacteria</taxon>
        <taxon>Bacillati</taxon>
        <taxon>Bacillota</taxon>
        <taxon>Bacilli</taxon>
        <taxon>Bacillales</taxon>
        <taxon>Bacillaceae</taxon>
        <taxon>Neobacillus</taxon>
    </lineage>
</organism>
<dbReference type="EMBL" id="JAUSTW010000005">
    <property type="protein sequence ID" value="MDQ0200271.1"/>
    <property type="molecule type" value="Genomic_DNA"/>
</dbReference>
<keyword evidence="2" id="KW-1185">Reference proteome</keyword>
<comment type="caution">
    <text evidence="1">The sequence shown here is derived from an EMBL/GenBank/DDBJ whole genome shotgun (WGS) entry which is preliminary data.</text>
</comment>
<dbReference type="Pfam" id="PF04962">
    <property type="entry name" value="KduI"/>
    <property type="match status" value="1"/>
</dbReference>
<dbReference type="RefSeq" id="WP_307409925.1">
    <property type="nucleotide sequence ID" value="NZ_JAUSTW010000005.1"/>
</dbReference>
<protein>
    <submittedName>
        <fullName evidence="1">5-deoxy-D-glucuronate isomerase</fullName>
    </submittedName>
</protein>
<evidence type="ECO:0000313" key="1">
    <source>
        <dbReference type="EMBL" id="MDQ0200271.1"/>
    </source>
</evidence>
<keyword evidence="1" id="KW-0413">Isomerase</keyword>
<reference evidence="1 2" key="1">
    <citation type="submission" date="2023-07" db="EMBL/GenBank/DDBJ databases">
        <title>Genomic Encyclopedia of Type Strains, Phase IV (KMG-IV): sequencing the most valuable type-strain genomes for metagenomic binning, comparative biology and taxonomic classification.</title>
        <authorList>
            <person name="Goeker M."/>
        </authorList>
    </citation>
    <scope>NUCLEOTIDE SEQUENCE [LARGE SCALE GENOMIC DNA]</scope>
    <source>
        <strain evidence="1 2">DSM 27594</strain>
    </source>
</reference>
<dbReference type="Proteomes" id="UP001224122">
    <property type="component" value="Unassembled WGS sequence"/>
</dbReference>
<accession>A0ABT9XXH1</accession>
<evidence type="ECO:0000313" key="2">
    <source>
        <dbReference type="Proteomes" id="UP001224122"/>
    </source>
</evidence>
<dbReference type="Gene3D" id="2.60.120.10">
    <property type="entry name" value="Jelly Rolls"/>
    <property type="match status" value="1"/>
</dbReference>
<name>A0ABT9XXH1_9BACI</name>
<dbReference type="InterPro" id="IPR014710">
    <property type="entry name" value="RmlC-like_jellyroll"/>
</dbReference>
<dbReference type="GO" id="GO:0016853">
    <property type="term" value="F:isomerase activity"/>
    <property type="evidence" value="ECO:0007669"/>
    <property type="project" value="UniProtKB-KW"/>
</dbReference>